<dbReference type="AlphaFoldDB" id="A0AA39YE85"/>
<sequence>MSPPNPIIPPPRYEIRPLLPQHIPFARAIITHSNIFHSPVWTKIYPSNQTPRAYTFYLASENLMTLNIASGHSYGLFDTQYIYKRPESAATEGKLHWDFNDMTATAEDLLEQMDFPLVSIAMAWDAAEPGRDGSEWGPAVAAMPRLGTLFTEIEKNDKRDVAIWKPKEMGQVIYRGGTSTRADYEGQGLAKVLAHWCLWRWREQGFRGMQAGVAHRAVVRIFTNPPEGMRGEVVAVLDTKGYEEVGEDGERVRPFEAVGDVPCVRVWVDLK</sequence>
<gene>
    <name evidence="1" type="ORF">B0T16DRAFT_320923</name>
</gene>
<accession>A0AA39YE85</accession>
<dbReference type="Proteomes" id="UP001174936">
    <property type="component" value="Unassembled WGS sequence"/>
</dbReference>
<evidence type="ECO:0000313" key="1">
    <source>
        <dbReference type="EMBL" id="KAK0651046.1"/>
    </source>
</evidence>
<evidence type="ECO:0000313" key="2">
    <source>
        <dbReference type="Proteomes" id="UP001174936"/>
    </source>
</evidence>
<reference evidence="1" key="1">
    <citation type="submission" date="2023-06" db="EMBL/GenBank/DDBJ databases">
        <title>Genome-scale phylogeny and comparative genomics of the fungal order Sordariales.</title>
        <authorList>
            <consortium name="Lawrence Berkeley National Laboratory"/>
            <person name="Hensen N."/>
            <person name="Bonometti L."/>
            <person name="Westerberg I."/>
            <person name="Brannstrom I.O."/>
            <person name="Guillou S."/>
            <person name="Cros-Aarteil S."/>
            <person name="Calhoun S."/>
            <person name="Haridas S."/>
            <person name="Kuo A."/>
            <person name="Mondo S."/>
            <person name="Pangilinan J."/>
            <person name="Riley R."/>
            <person name="Labutti K."/>
            <person name="Andreopoulos B."/>
            <person name="Lipzen A."/>
            <person name="Chen C."/>
            <person name="Yanf M."/>
            <person name="Daum C."/>
            <person name="Ng V."/>
            <person name="Clum A."/>
            <person name="Steindorff A."/>
            <person name="Ohm R."/>
            <person name="Martin F."/>
            <person name="Silar P."/>
            <person name="Natvig D."/>
            <person name="Lalanne C."/>
            <person name="Gautier V."/>
            <person name="Ament-Velasquez S.L."/>
            <person name="Kruys A."/>
            <person name="Hutchinson M.I."/>
            <person name="Powell A.J."/>
            <person name="Barry K."/>
            <person name="Miller A.N."/>
            <person name="Grigoriev I.V."/>
            <person name="Debuchy R."/>
            <person name="Gladieux P."/>
            <person name="Thoren M.H."/>
            <person name="Johannesson H."/>
        </authorList>
    </citation>
    <scope>NUCLEOTIDE SEQUENCE</scope>
    <source>
        <strain evidence="1">SMH2532-1</strain>
    </source>
</reference>
<organism evidence="1 2">
    <name type="scientific">Cercophora newfieldiana</name>
    <dbReference type="NCBI Taxonomy" id="92897"/>
    <lineage>
        <taxon>Eukaryota</taxon>
        <taxon>Fungi</taxon>
        <taxon>Dikarya</taxon>
        <taxon>Ascomycota</taxon>
        <taxon>Pezizomycotina</taxon>
        <taxon>Sordariomycetes</taxon>
        <taxon>Sordariomycetidae</taxon>
        <taxon>Sordariales</taxon>
        <taxon>Lasiosphaeriaceae</taxon>
        <taxon>Cercophora</taxon>
    </lineage>
</organism>
<dbReference type="Gene3D" id="3.40.630.30">
    <property type="match status" value="1"/>
</dbReference>
<comment type="caution">
    <text evidence="1">The sequence shown here is derived from an EMBL/GenBank/DDBJ whole genome shotgun (WGS) entry which is preliminary data.</text>
</comment>
<name>A0AA39YE85_9PEZI</name>
<keyword evidence="2" id="KW-1185">Reference proteome</keyword>
<protein>
    <submittedName>
        <fullName evidence="1">Uncharacterized protein</fullName>
    </submittedName>
</protein>
<dbReference type="EMBL" id="JAULSV010000002">
    <property type="protein sequence ID" value="KAK0651046.1"/>
    <property type="molecule type" value="Genomic_DNA"/>
</dbReference>
<proteinExistence type="predicted"/>